<dbReference type="EMBL" id="JBHUCX010000014">
    <property type="protein sequence ID" value="MFD1674053.1"/>
    <property type="molecule type" value="Genomic_DNA"/>
</dbReference>
<dbReference type="RefSeq" id="WP_377941750.1">
    <property type="nucleotide sequence ID" value="NZ_JBHUCX010000014.1"/>
</dbReference>
<name>A0ABW4JDP9_9BACL</name>
<comment type="caution">
    <text evidence="1">The sequence shown here is derived from an EMBL/GenBank/DDBJ whole genome shotgun (WGS) entry which is preliminary data.</text>
</comment>
<proteinExistence type="predicted"/>
<protein>
    <submittedName>
        <fullName evidence="1">Uncharacterized protein</fullName>
    </submittedName>
</protein>
<gene>
    <name evidence="1" type="ORF">ACFSB2_04925</name>
</gene>
<evidence type="ECO:0000313" key="1">
    <source>
        <dbReference type="EMBL" id="MFD1674053.1"/>
    </source>
</evidence>
<dbReference type="Proteomes" id="UP001597079">
    <property type="component" value="Unassembled WGS sequence"/>
</dbReference>
<reference evidence="2" key="1">
    <citation type="journal article" date="2019" name="Int. J. Syst. Evol. Microbiol.">
        <title>The Global Catalogue of Microorganisms (GCM) 10K type strain sequencing project: providing services to taxonomists for standard genome sequencing and annotation.</title>
        <authorList>
            <consortium name="The Broad Institute Genomics Platform"/>
            <consortium name="The Broad Institute Genome Sequencing Center for Infectious Disease"/>
            <person name="Wu L."/>
            <person name="Ma J."/>
        </authorList>
    </citation>
    <scope>NUCLEOTIDE SEQUENCE [LARGE SCALE GENOMIC DNA]</scope>
    <source>
        <strain evidence="2">CGMCC 1.12286</strain>
    </source>
</reference>
<evidence type="ECO:0000313" key="2">
    <source>
        <dbReference type="Proteomes" id="UP001597079"/>
    </source>
</evidence>
<keyword evidence="2" id="KW-1185">Reference proteome</keyword>
<accession>A0ABW4JDP9</accession>
<organism evidence="1 2">
    <name type="scientific">Alicyclobacillus fodiniaquatilis</name>
    <dbReference type="NCBI Taxonomy" id="1661150"/>
    <lineage>
        <taxon>Bacteria</taxon>
        <taxon>Bacillati</taxon>
        <taxon>Bacillota</taxon>
        <taxon>Bacilli</taxon>
        <taxon>Bacillales</taxon>
        <taxon>Alicyclobacillaceae</taxon>
        <taxon>Alicyclobacillus</taxon>
    </lineage>
</organism>
<sequence length="59" mass="7075">MSFHGIEQLAREIAGDERDPHVQVRRLIQWMHQAFEWTATDYQQRTVRIRKCIKLQVGP</sequence>